<dbReference type="STRING" id="138074.SYMBAF_160308"/>
<gene>
    <name evidence="2" type="ORF">SYMBAF_00495</name>
</gene>
<dbReference type="SUPFAM" id="SSF53448">
    <property type="entry name" value="Nucleotide-diphospho-sugar transferases"/>
    <property type="match status" value="1"/>
</dbReference>
<dbReference type="Pfam" id="PF00535">
    <property type="entry name" value="Glycos_transf_2"/>
    <property type="match status" value="1"/>
</dbReference>
<organism evidence="2 3">
    <name type="scientific">Serratia symbiotica</name>
    <dbReference type="NCBI Taxonomy" id="138074"/>
    <lineage>
        <taxon>Bacteria</taxon>
        <taxon>Pseudomonadati</taxon>
        <taxon>Pseudomonadota</taxon>
        <taxon>Gammaproteobacteria</taxon>
        <taxon>Enterobacterales</taxon>
        <taxon>Yersiniaceae</taxon>
        <taxon>Serratia</taxon>
    </lineage>
</organism>
<dbReference type="EMBL" id="CP050855">
    <property type="protein sequence ID" value="QLH61718.1"/>
    <property type="molecule type" value="Genomic_DNA"/>
</dbReference>
<dbReference type="CDD" id="cd00761">
    <property type="entry name" value="Glyco_tranf_GTA_type"/>
    <property type="match status" value="1"/>
</dbReference>
<dbReference type="PANTHER" id="PTHR22916">
    <property type="entry name" value="GLYCOSYLTRANSFERASE"/>
    <property type="match status" value="1"/>
</dbReference>
<dbReference type="AlphaFoldDB" id="A0A068Z6Q4"/>
<dbReference type="InterPro" id="IPR001173">
    <property type="entry name" value="Glyco_trans_2-like"/>
</dbReference>
<dbReference type="InterPro" id="IPR029044">
    <property type="entry name" value="Nucleotide-diphossugar_trans"/>
</dbReference>
<name>A0A068Z6Q4_9GAMM</name>
<evidence type="ECO:0000313" key="2">
    <source>
        <dbReference type="EMBL" id="QLH61718.1"/>
    </source>
</evidence>
<dbReference type="Gene3D" id="3.90.550.10">
    <property type="entry name" value="Spore Coat Polysaccharide Biosynthesis Protein SpsA, Chain A"/>
    <property type="match status" value="1"/>
</dbReference>
<feature type="domain" description="Glycosyltransferase 2-like" evidence="1">
    <location>
        <begin position="9"/>
        <end position="119"/>
    </location>
</feature>
<reference evidence="2 3" key="1">
    <citation type="journal article" date="2014" name="Genome Announc.">
        <title>Whole-Genome Sequence of Serratia symbiotica Strain CWBI-2.3T, a Free-Living Symbiont of the Black Bean Aphid Aphis fabae.</title>
        <authorList>
            <person name="Foray V."/>
            <person name="Grigorescu A.S."/>
            <person name="Sabri A."/>
            <person name="Haubruge E."/>
            <person name="Lognay G."/>
            <person name="Francis F."/>
            <person name="Fauconnier M.L."/>
            <person name="Hance T."/>
            <person name="Thonart P."/>
        </authorList>
    </citation>
    <scope>NUCLEOTIDE SEQUENCE [LARGE SCALE GENOMIC DNA]</scope>
    <source>
        <strain evidence="2">CWBI-2.3</strain>
    </source>
</reference>
<evidence type="ECO:0000259" key="1">
    <source>
        <dbReference type="Pfam" id="PF00535"/>
    </source>
</evidence>
<sequence length="310" mass="35710">MMVDRKILSIVLTAHNCEAYLDKTLATLLSSLAGLNEGYEIILISDASVDRTAEILQQFAERHAHHTRLFQVDFRNIGKVRNFGVQQCSGDYVTMVDGDDWLLAGALCDVVQFLAASQPELLLTRLNEEHGDSDLDISWTGLQPQPLSQPQAIKKFLIHKDMQAHFIGQFVKRELLLAHPFPPFRCYEDAYLFPTILSHCQHIVFSRSSPYLYFKHGNSLSSRVDSEKVELLVEATEEMERVFGYQYANLIACHWINIFQRYGRNMDNTPSRQKVIKRIKEISSISFLLDPAIRLSFKKKYLKIKKWKIT</sequence>
<proteinExistence type="predicted"/>
<dbReference type="GO" id="GO:0016758">
    <property type="term" value="F:hexosyltransferase activity"/>
    <property type="evidence" value="ECO:0007669"/>
    <property type="project" value="UniProtKB-ARBA"/>
</dbReference>
<accession>A0A068Z6Q4</accession>
<evidence type="ECO:0000313" key="3">
    <source>
        <dbReference type="Proteomes" id="UP000042738"/>
    </source>
</evidence>
<dbReference type="GeneID" id="93735006"/>
<protein>
    <submittedName>
        <fullName evidence="2">Glycosyltransferase family 2 protein</fullName>
    </submittedName>
</protein>
<dbReference type="Proteomes" id="UP000042738">
    <property type="component" value="Chromosome"/>
</dbReference>
<keyword evidence="2" id="KW-0808">Transferase</keyword>
<dbReference type="PANTHER" id="PTHR22916:SF3">
    <property type="entry name" value="UDP-GLCNAC:BETAGAL BETA-1,3-N-ACETYLGLUCOSAMINYLTRANSFERASE-LIKE PROTEIN 1"/>
    <property type="match status" value="1"/>
</dbReference>
<dbReference type="RefSeq" id="WP_040264543.1">
    <property type="nucleotide sequence ID" value="NZ_CAXKXZ010000029.1"/>
</dbReference>